<protein>
    <recommendedName>
        <fullName evidence="4">DUF2834 domain-containing protein</fullName>
    </recommendedName>
</protein>
<feature type="transmembrane region" description="Helical" evidence="1">
    <location>
        <begin position="7"/>
        <end position="27"/>
    </location>
</feature>
<feature type="transmembrane region" description="Helical" evidence="1">
    <location>
        <begin position="47"/>
        <end position="66"/>
    </location>
</feature>
<dbReference type="STRING" id="1349785.GCA_000509405_01930"/>
<accession>A0A2H1E987</accession>
<dbReference type="KEGG" id="tmar:MARIT_1513"/>
<name>A0A2H1E987_9FLAO</name>
<evidence type="ECO:0008006" key="4">
    <source>
        <dbReference type="Google" id="ProtNLM"/>
    </source>
</evidence>
<dbReference type="Proteomes" id="UP000231564">
    <property type="component" value="Chromosome MARIT"/>
</dbReference>
<dbReference type="InterPro" id="IPR021362">
    <property type="entry name" value="DUF2834"/>
</dbReference>
<dbReference type="EMBL" id="LT634361">
    <property type="protein sequence ID" value="SFZ82261.1"/>
    <property type="molecule type" value="Genomic_DNA"/>
</dbReference>
<dbReference type="RefSeq" id="WP_024740823.1">
    <property type="nucleotide sequence ID" value="NZ_BAUG01000012.1"/>
</dbReference>
<keyword evidence="3" id="KW-1185">Reference proteome</keyword>
<gene>
    <name evidence="2" type="ORF">MARIT_1513</name>
</gene>
<evidence type="ECO:0000313" key="2">
    <source>
        <dbReference type="EMBL" id="SFZ82261.1"/>
    </source>
</evidence>
<reference evidence="2 3" key="1">
    <citation type="submission" date="2016-11" db="EMBL/GenBank/DDBJ databases">
        <authorList>
            <person name="Jaros S."/>
            <person name="Januszkiewicz K."/>
            <person name="Wedrychowicz H."/>
        </authorList>
    </citation>
    <scope>NUCLEOTIDE SEQUENCE [LARGE SCALE GENOMIC DNA]</scope>
    <source>
        <strain evidence="2">NCIMB 2154T</strain>
    </source>
</reference>
<dbReference type="GeneID" id="47723034"/>
<dbReference type="OrthoDB" id="964916at2"/>
<keyword evidence="1" id="KW-1133">Transmembrane helix</keyword>
<keyword evidence="1" id="KW-0472">Membrane</keyword>
<proteinExistence type="predicted"/>
<dbReference type="AlphaFoldDB" id="A0A2H1E987"/>
<organism evidence="2 3">
    <name type="scientific">Tenacibaculum maritimum NCIMB 2154</name>
    <dbReference type="NCBI Taxonomy" id="1349785"/>
    <lineage>
        <taxon>Bacteria</taxon>
        <taxon>Pseudomonadati</taxon>
        <taxon>Bacteroidota</taxon>
        <taxon>Flavobacteriia</taxon>
        <taxon>Flavobacteriales</taxon>
        <taxon>Flavobacteriaceae</taxon>
        <taxon>Tenacibaculum</taxon>
    </lineage>
</organism>
<feature type="transmembrane region" description="Helical" evidence="1">
    <location>
        <begin position="78"/>
        <end position="99"/>
    </location>
</feature>
<evidence type="ECO:0000313" key="3">
    <source>
        <dbReference type="Proteomes" id="UP000231564"/>
    </source>
</evidence>
<sequence>MKRKHIYLALAVLGVCYTWYYNIQYFQVGDNPSFMNFFQLAKSNLPGQSLAADLSVVVLTFFVLYIPDAIKLKIKFWWVLIPLTFIIAIAFTFPLYLYLRESALEKLKLEN</sequence>
<keyword evidence="1" id="KW-0812">Transmembrane</keyword>
<evidence type="ECO:0000256" key="1">
    <source>
        <dbReference type="SAM" id="Phobius"/>
    </source>
</evidence>
<dbReference type="Pfam" id="PF11196">
    <property type="entry name" value="DUF2834"/>
    <property type="match status" value="1"/>
</dbReference>